<evidence type="ECO:0000256" key="3">
    <source>
        <dbReference type="ARBA" id="ARBA00023004"/>
    </source>
</evidence>
<dbReference type="InterPro" id="IPR036922">
    <property type="entry name" value="Rieske_2Fe-2S_sf"/>
</dbReference>
<dbReference type="Gene3D" id="2.102.10.10">
    <property type="entry name" value="Rieske [2Fe-2S] iron-sulphur domain"/>
    <property type="match status" value="1"/>
</dbReference>
<dbReference type="RefSeq" id="WP_354700792.1">
    <property type="nucleotide sequence ID" value="NZ_CP114014.1"/>
</dbReference>
<evidence type="ECO:0000256" key="4">
    <source>
        <dbReference type="ARBA" id="ARBA00023014"/>
    </source>
</evidence>
<keyword evidence="1" id="KW-0001">2Fe-2S</keyword>
<dbReference type="SUPFAM" id="SSF50022">
    <property type="entry name" value="ISP domain"/>
    <property type="match status" value="1"/>
</dbReference>
<keyword evidence="2" id="KW-0479">Metal-binding</keyword>
<reference evidence="6" key="1">
    <citation type="submission" date="2022-12" db="EMBL/GenBank/DDBJ databases">
        <title>Paraconexibacter alkalitolerans sp. nov. and Baekduia alba sp. nov., isolated from soil and emended description of the genera Paraconexibacter (Chun et al., 2020) and Baekduia (An et al., 2020).</title>
        <authorList>
            <person name="Vieira S."/>
            <person name="Huber K.J."/>
            <person name="Geppert A."/>
            <person name="Wolf J."/>
            <person name="Neumann-Schaal M."/>
            <person name="Muesken M."/>
            <person name="Overmann J."/>
        </authorList>
    </citation>
    <scope>NUCLEOTIDE SEQUENCE</scope>
    <source>
        <strain evidence="6">AEG42_29</strain>
    </source>
</reference>
<feature type="domain" description="Rieske" evidence="5">
    <location>
        <begin position="7"/>
        <end position="101"/>
    </location>
</feature>
<evidence type="ECO:0000256" key="2">
    <source>
        <dbReference type="ARBA" id="ARBA00022723"/>
    </source>
</evidence>
<gene>
    <name evidence="6" type="ORF">DSM112329_01082</name>
</gene>
<dbReference type="InterPro" id="IPR017941">
    <property type="entry name" value="Rieske_2Fe-2S"/>
</dbReference>
<dbReference type="Pfam" id="PF00355">
    <property type="entry name" value="Rieske"/>
    <property type="match status" value="1"/>
</dbReference>
<accession>A0AAU7ARJ1</accession>
<organism evidence="6">
    <name type="scientific">Paraconexibacter sp. AEG42_29</name>
    <dbReference type="NCBI Taxonomy" id="2997339"/>
    <lineage>
        <taxon>Bacteria</taxon>
        <taxon>Bacillati</taxon>
        <taxon>Actinomycetota</taxon>
        <taxon>Thermoleophilia</taxon>
        <taxon>Solirubrobacterales</taxon>
        <taxon>Paraconexibacteraceae</taxon>
        <taxon>Paraconexibacter</taxon>
    </lineage>
</organism>
<dbReference type="GO" id="GO:0004497">
    <property type="term" value="F:monooxygenase activity"/>
    <property type="evidence" value="ECO:0007669"/>
    <property type="project" value="UniProtKB-ARBA"/>
</dbReference>
<dbReference type="AlphaFoldDB" id="A0AAU7ARJ1"/>
<evidence type="ECO:0000313" key="6">
    <source>
        <dbReference type="EMBL" id="XAY04250.1"/>
    </source>
</evidence>
<sequence length="115" mass="12136">MSFESAWIPVGRADDVPLLEGRSVMVGSRRVAIFRMPTGWAAIDHACPHKGGPLADGLVADACVTCPLHGRRFDVFTGRQVGGDDVVATYEVRESGDGTLELLVPADLMVGAEAA</sequence>
<protein>
    <recommendedName>
        <fullName evidence="5">Rieske domain-containing protein</fullName>
    </recommendedName>
</protein>
<dbReference type="GO" id="GO:0051537">
    <property type="term" value="F:2 iron, 2 sulfur cluster binding"/>
    <property type="evidence" value="ECO:0007669"/>
    <property type="project" value="UniProtKB-KW"/>
</dbReference>
<dbReference type="KEGG" id="parq:DSM112329_01082"/>
<keyword evidence="4" id="KW-0411">Iron-sulfur</keyword>
<keyword evidence="3" id="KW-0408">Iron</keyword>
<evidence type="ECO:0000259" key="5">
    <source>
        <dbReference type="PROSITE" id="PS51296"/>
    </source>
</evidence>
<dbReference type="GO" id="GO:0016705">
    <property type="term" value="F:oxidoreductase activity, acting on paired donors, with incorporation or reduction of molecular oxygen"/>
    <property type="evidence" value="ECO:0007669"/>
    <property type="project" value="UniProtKB-ARBA"/>
</dbReference>
<evidence type="ECO:0000256" key="1">
    <source>
        <dbReference type="ARBA" id="ARBA00022714"/>
    </source>
</evidence>
<proteinExistence type="predicted"/>
<dbReference type="PANTHER" id="PTHR21496">
    <property type="entry name" value="FERREDOXIN-RELATED"/>
    <property type="match status" value="1"/>
</dbReference>
<name>A0AAU7ARJ1_9ACTN</name>
<dbReference type="GO" id="GO:0046872">
    <property type="term" value="F:metal ion binding"/>
    <property type="evidence" value="ECO:0007669"/>
    <property type="project" value="UniProtKB-KW"/>
</dbReference>
<dbReference type="PROSITE" id="PS51296">
    <property type="entry name" value="RIESKE"/>
    <property type="match status" value="1"/>
</dbReference>
<dbReference type="EMBL" id="CP114014">
    <property type="protein sequence ID" value="XAY04250.1"/>
    <property type="molecule type" value="Genomic_DNA"/>
</dbReference>
<dbReference type="PANTHER" id="PTHR21496:SF23">
    <property type="entry name" value="3-PHENYLPROPIONATE_CINNAMIC ACID DIOXYGENASE FERREDOXIN SUBUNIT"/>
    <property type="match status" value="1"/>
</dbReference>